<dbReference type="InterPro" id="IPR011640">
    <property type="entry name" value="Fe2_transport_prot_B_C"/>
</dbReference>
<feature type="binding site" evidence="14">
    <location>
        <position position="30"/>
    </location>
    <ligand>
        <name>Mg(2+)</name>
        <dbReference type="ChEBI" id="CHEBI:18420"/>
        <label>2</label>
    </ligand>
</feature>
<gene>
    <name evidence="17" type="ORF">SAMN05421638_1380</name>
</gene>
<evidence type="ECO:0000256" key="1">
    <source>
        <dbReference type="ARBA" id="ARBA00004651"/>
    </source>
</evidence>
<dbReference type="GO" id="GO:0015093">
    <property type="term" value="F:ferrous iron transmembrane transporter activity"/>
    <property type="evidence" value="ECO:0007669"/>
    <property type="project" value="UniProtKB-UniRule"/>
</dbReference>
<evidence type="ECO:0000256" key="11">
    <source>
        <dbReference type="ARBA" id="ARBA00023136"/>
    </source>
</evidence>
<dbReference type="CDD" id="cd01879">
    <property type="entry name" value="FeoB"/>
    <property type="match status" value="1"/>
</dbReference>
<evidence type="ECO:0000259" key="16">
    <source>
        <dbReference type="PROSITE" id="PS51711"/>
    </source>
</evidence>
<dbReference type="Pfam" id="PF07664">
    <property type="entry name" value="FeoB_C"/>
    <property type="match status" value="1"/>
</dbReference>
<evidence type="ECO:0000256" key="13">
    <source>
        <dbReference type="PIRSR" id="PIRSR603373-1"/>
    </source>
</evidence>
<feature type="transmembrane region" description="Helical" evidence="15">
    <location>
        <begin position="661"/>
        <end position="682"/>
    </location>
</feature>
<comment type="function">
    <text evidence="15">Probable transporter of a GTP-driven Fe(2+) uptake system.</text>
</comment>
<evidence type="ECO:0000256" key="3">
    <source>
        <dbReference type="ARBA" id="ARBA00022475"/>
    </source>
</evidence>
<protein>
    <recommendedName>
        <fullName evidence="12 15">Ferrous iron transport protein B</fullName>
    </recommendedName>
</protein>
<dbReference type="NCBIfam" id="TIGR00437">
    <property type="entry name" value="feoB"/>
    <property type="match status" value="1"/>
</dbReference>
<feature type="transmembrane region" description="Helical" evidence="15">
    <location>
        <begin position="514"/>
        <end position="535"/>
    </location>
</feature>
<keyword evidence="11 15" id="KW-0472">Membrane</keyword>
<dbReference type="InterPro" id="IPR027417">
    <property type="entry name" value="P-loop_NTPase"/>
</dbReference>
<dbReference type="InterPro" id="IPR050860">
    <property type="entry name" value="FeoB_GTPase"/>
</dbReference>
<feature type="binding site" evidence="13">
    <location>
        <begin position="127"/>
        <end position="130"/>
    </location>
    <ligand>
        <name>GTP</name>
        <dbReference type="ChEBI" id="CHEBI:37565"/>
        <label>1</label>
    </ligand>
</feature>
<keyword evidence="8 15" id="KW-0408">Iron</keyword>
<evidence type="ECO:0000256" key="10">
    <source>
        <dbReference type="ARBA" id="ARBA00023134"/>
    </source>
</evidence>
<dbReference type="Pfam" id="PF02421">
    <property type="entry name" value="FeoB_N"/>
    <property type="match status" value="1"/>
</dbReference>
<evidence type="ECO:0000256" key="2">
    <source>
        <dbReference type="ARBA" id="ARBA00022448"/>
    </source>
</evidence>
<evidence type="ECO:0000256" key="7">
    <source>
        <dbReference type="ARBA" id="ARBA00022989"/>
    </source>
</evidence>
<evidence type="ECO:0000256" key="9">
    <source>
        <dbReference type="ARBA" id="ARBA00023065"/>
    </source>
</evidence>
<name>A0A1I3LWL0_9FLAO</name>
<dbReference type="Gene3D" id="3.40.50.300">
    <property type="entry name" value="P-loop containing nucleotide triphosphate hydrolases"/>
    <property type="match status" value="1"/>
</dbReference>
<dbReference type="AlphaFoldDB" id="A0A1I3LWL0"/>
<dbReference type="PROSITE" id="PS51711">
    <property type="entry name" value="G_FEOB"/>
    <property type="match status" value="1"/>
</dbReference>
<dbReference type="EMBL" id="FORQ01000002">
    <property type="protein sequence ID" value="SFI89148.1"/>
    <property type="molecule type" value="Genomic_DNA"/>
</dbReference>
<dbReference type="GO" id="GO:0046872">
    <property type="term" value="F:metal ion binding"/>
    <property type="evidence" value="ECO:0007669"/>
    <property type="project" value="UniProtKB-KW"/>
</dbReference>
<dbReference type="SUPFAM" id="SSF52540">
    <property type="entry name" value="P-loop containing nucleoside triphosphate hydrolases"/>
    <property type="match status" value="1"/>
</dbReference>
<evidence type="ECO:0000256" key="6">
    <source>
        <dbReference type="ARBA" id="ARBA00022741"/>
    </source>
</evidence>
<keyword evidence="14" id="KW-0479">Metal-binding</keyword>
<feature type="transmembrane region" description="Helical" evidence="15">
    <location>
        <begin position="455"/>
        <end position="476"/>
    </location>
</feature>
<keyword evidence="14" id="KW-0460">Magnesium</keyword>
<feature type="transmembrane region" description="Helical" evidence="15">
    <location>
        <begin position="417"/>
        <end position="443"/>
    </location>
</feature>
<keyword evidence="5 15" id="KW-0812">Transmembrane</keyword>
<evidence type="ECO:0000256" key="8">
    <source>
        <dbReference type="ARBA" id="ARBA00023004"/>
    </source>
</evidence>
<feature type="binding site" evidence="13">
    <location>
        <begin position="65"/>
        <end position="68"/>
    </location>
    <ligand>
        <name>GTP</name>
        <dbReference type="ChEBI" id="CHEBI:37565"/>
        <label>1</label>
    </ligand>
</feature>
<keyword evidence="4 15" id="KW-0410">Iron transport</keyword>
<dbReference type="InterPro" id="IPR030389">
    <property type="entry name" value="G_FEOB_dom"/>
</dbReference>
<feature type="transmembrane region" description="Helical" evidence="15">
    <location>
        <begin position="339"/>
        <end position="363"/>
    </location>
</feature>
<dbReference type="GO" id="GO:0005525">
    <property type="term" value="F:GTP binding"/>
    <property type="evidence" value="ECO:0007669"/>
    <property type="project" value="UniProtKB-KW"/>
</dbReference>
<dbReference type="Pfam" id="PF07670">
    <property type="entry name" value="Gate"/>
    <property type="match status" value="2"/>
</dbReference>
<feature type="transmembrane region" description="Helical" evidence="15">
    <location>
        <begin position="624"/>
        <end position="649"/>
    </location>
</feature>
<dbReference type="InterPro" id="IPR003373">
    <property type="entry name" value="Fe2_transport_prot-B"/>
</dbReference>
<keyword evidence="7 15" id="KW-1133">Transmembrane helix</keyword>
<dbReference type="Proteomes" id="UP000242560">
    <property type="component" value="Unassembled WGS sequence"/>
</dbReference>
<feature type="transmembrane region" description="Helical" evidence="15">
    <location>
        <begin position="283"/>
        <end position="304"/>
    </location>
</feature>
<dbReference type="PANTHER" id="PTHR43185">
    <property type="entry name" value="FERROUS IRON TRANSPORT PROTEIN B"/>
    <property type="match status" value="1"/>
</dbReference>
<accession>A0A1I3LWL0</accession>
<evidence type="ECO:0000256" key="12">
    <source>
        <dbReference type="NCBIfam" id="TIGR00437"/>
    </source>
</evidence>
<comment type="subcellular location">
    <subcellularLocation>
        <location evidence="15">Cell inner membrane</location>
        <topology evidence="15">Multi-pass membrane protein</topology>
    </subcellularLocation>
    <subcellularLocation>
        <location evidence="1">Cell membrane</location>
        <topology evidence="1">Multi-pass membrane protein</topology>
    </subcellularLocation>
</comment>
<dbReference type="InterPro" id="IPR011642">
    <property type="entry name" value="Gate_dom"/>
</dbReference>
<keyword evidence="2 15" id="KW-0813">Transport</keyword>
<proteinExistence type="inferred from homology"/>
<keyword evidence="9" id="KW-0406">Ion transport</keyword>
<feature type="binding site" evidence="13">
    <location>
        <begin position="19"/>
        <end position="26"/>
    </location>
    <ligand>
        <name>GTP</name>
        <dbReference type="ChEBI" id="CHEBI:37565"/>
        <label>1</label>
    </ligand>
</feature>
<evidence type="ECO:0000256" key="4">
    <source>
        <dbReference type="ARBA" id="ARBA00022496"/>
    </source>
</evidence>
<evidence type="ECO:0000313" key="17">
    <source>
        <dbReference type="EMBL" id="SFI89148.1"/>
    </source>
</evidence>
<dbReference type="InterPro" id="IPR005225">
    <property type="entry name" value="Small_GTP-bd"/>
</dbReference>
<keyword evidence="3" id="KW-1003">Cell membrane</keyword>
<comment type="similarity">
    <text evidence="15">Belongs to the TRAFAC class TrmE-Era-EngA-EngB-Septin-like GTPase superfamily. FeoB GTPase (TC 9.A.8) family.</text>
</comment>
<evidence type="ECO:0000313" key="18">
    <source>
        <dbReference type="Proteomes" id="UP000242560"/>
    </source>
</evidence>
<keyword evidence="6 13" id="KW-0547">Nucleotide-binding</keyword>
<sequence length="683" mass="77068">MQIAERRMNTSKKQILLVGNPNVGKSTVFNILCNKKQKTGNYAGVTVASHSGGYEYKGEQVEVIDLPGSYSIYPTSEDEAIFSKYLIDEQQNYTGVVYILEALSIKRGLLLFQQIQDLGIPVLLVVNQIDQAHRRGIKIDTEQLSKELNVTVLQANAKLNQGIDELREEVFKQSFTKSETVSFDIPTEHKGLVFKILEETKEENQYKIWTLLSSDTYLGKLETVNDQINNDEVKCLVPKRLQTQETIRRYQEIDKIIAKVLAKKPQFKELLTEKLDKILVHPIWGYVIFGLVLLVIFESVFFLAEYPMNWISDFFLWFSTFVSAQLPEGPINSLVSNGIIPGIGGIVVFAPQIGILLYFLYLLEDSGYMARVIFLMDRFLRPFGLNGKSIVPLVSGTACAIPAIMSTRNIENVKERLITILVTPFMTCSARLPVYSIIIGLIIPDKYFIGMSYKALALMAMYFLGFFTSLMGALILKKIIKSKGTSFLVMDLPSYKMPLFGYDFKIVLGKVWEFITGAGKIIFLFSIVIWFFSYIGPKQNAQEFVATDVKLENSYLAKMGKSIEPAIAPLGYDWKMGVGILTSFVAREVFVGTMSTLYSLDEEAPEGTIIDKMRSDVKPNGEKVFSFATGISILFFYAFAMQCVSTLAVVYRETKSWRWMLAQLFGMSGLAYVASLIVYQILK</sequence>
<organism evidence="17 18">
    <name type="scientific">Kaistella treverensis</name>
    <dbReference type="NCBI Taxonomy" id="631455"/>
    <lineage>
        <taxon>Bacteria</taxon>
        <taxon>Pseudomonadati</taxon>
        <taxon>Bacteroidota</taxon>
        <taxon>Flavobacteriia</taxon>
        <taxon>Flavobacteriales</taxon>
        <taxon>Weeksellaceae</taxon>
        <taxon>Chryseobacterium group</taxon>
        <taxon>Kaistella</taxon>
    </lineage>
</organism>
<evidence type="ECO:0000256" key="14">
    <source>
        <dbReference type="PIRSR" id="PIRSR603373-2"/>
    </source>
</evidence>
<feature type="domain" description="FeoB-type G" evidence="16">
    <location>
        <begin position="12"/>
        <end position="176"/>
    </location>
</feature>
<evidence type="ECO:0000256" key="15">
    <source>
        <dbReference type="RuleBase" id="RU362098"/>
    </source>
</evidence>
<reference evidence="18" key="1">
    <citation type="submission" date="2016-10" db="EMBL/GenBank/DDBJ databases">
        <authorList>
            <person name="Varghese N."/>
            <person name="Submissions S."/>
        </authorList>
    </citation>
    <scope>NUCLEOTIDE SEQUENCE [LARGE SCALE GENOMIC DNA]</scope>
    <source>
        <strain evidence="18">DSM 22251</strain>
    </source>
</reference>
<evidence type="ECO:0000256" key="5">
    <source>
        <dbReference type="ARBA" id="ARBA00022692"/>
    </source>
</evidence>
<keyword evidence="18" id="KW-1185">Reference proteome</keyword>
<feature type="transmembrane region" description="Helical" evidence="15">
    <location>
        <begin position="383"/>
        <end position="405"/>
    </location>
</feature>
<dbReference type="GO" id="GO:0005886">
    <property type="term" value="C:plasma membrane"/>
    <property type="evidence" value="ECO:0007669"/>
    <property type="project" value="UniProtKB-SubCell"/>
</dbReference>
<dbReference type="PANTHER" id="PTHR43185:SF1">
    <property type="entry name" value="FE(2+) TRANSPORTER FEOB"/>
    <property type="match status" value="1"/>
</dbReference>
<keyword evidence="10 13" id="KW-0342">GTP-binding</keyword>
<dbReference type="NCBIfam" id="TIGR00231">
    <property type="entry name" value="small_GTP"/>
    <property type="match status" value="1"/>
</dbReference>